<keyword evidence="4" id="KW-1185">Reference proteome</keyword>
<keyword evidence="1" id="KW-0732">Signal</keyword>
<feature type="chain" id="PRO_5047411598" evidence="1">
    <location>
        <begin position="25"/>
        <end position="161"/>
    </location>
</feature>
<protein>
    <submittedName>
        <fullName evidence="3">YHS domain-containing protein</fullName>
    </submittedName>
</protein>
<feature type="signal peptide" evidence="1">
    <location>
        <begin position="1"/>
        <end position="24"/>
    </location>
</feature>
<dbReference type="Proteomes" id="UP001652503">
    <property type="component" value="Unassembled WGS sequence"/>
</dbReference>
<accession>A0ABT2Z663</accession>
<dbReference type="NCBIfam" id="NF041384">
    <property type="entry name" value="YHS_seleno_dom"/>
    <property type="match status" value="1"/>
</dbReference>
<dbReference type="InterPro" id="IPR007029">
    <property type="entry name" value="YHS_dom"/>
</dbReference>
<organism evidence="3 4">
    <name type="scientific">Albidovulum sediminicola</name>
    <dbReference type="NCBI Taxonomy" id="2984331"/>
    <lineage>
        <taxon>Bacteria</taxon>
        <taxon>Pseudomonadati</taxon>
        <taxon>Pseudomonadota</taxon>
        <taxon>Alphaproteobacteria</taxon>
        <taxon>Rhodobacterales</taxon>
        <taxon>Paracoccaceae</taxon>
        <taxon>Albidovulum</taxon>
    </lineage>
</organism>
<dbReference type="RefSeq" id="WP_263723180.1">
    <property type="nucleotide sequence ID" value="NZ_JAOWLA010000023.1"/>
</dbReference>
<evidence type="ECO:0000256" key="1">
    <source>
        <dbReference type="SAM" id="SignalP"/>
    </source>
</evidence>
<reference evidence="3 4" key="1">
    <citation type="submission" date="2022-10" db="EMBL/GenBank/DDBJ databases">
        <title>Defluviimonas sp. nov., isolated from ocean surface water.</title>
        <authorList>
            <person name="He W."/>
            <person name="Wang L."/>
            <person name="Zhang D.-F."/>
        </authorList>
    </citation>
    <scope>NUCLEOTIDE SEQUENCE [LARGE SCALE GENOMIC DNA]</scope>
    <source>
        <strain evidence="3 4">WL0075</strain>
    </source>
</reference>
<proteinExistence type="predicted"/>
<evidence type="ECO:0000313" key="4">
    <source>
        <dbReference type="Proteomes" id="UP001652503"/>
    </source>
</evidence>
<gene>
    <name evidence="3" type="ORF">OE647_18200</name>
</gene>
<feature type="domain" description="YHS" evidence="2">
    <location>
        <begin position="58"/>
        <end position="95"/>
    </location>
</feature>
<name>A0ABT2Z663_9RHOB</name>
<evidence type="ECO:0000313" key="3">
    <source>
        <dbReference type="EMBL" id="MCV2866644.1"/>
    </source>
</evidence>
<dbReference type="EMBL" id="JAOWLA010000023">
    <property type="protein sequence ID" value="MCV2866644.1"/>
    <property type="molecule type" value="Genomic_DNA"/>
</dbReference>
<evidence type="ECO:0000259" key="2">
    <source>
        <dbReference type="Pfam" id="PF04945"/>
    </source>
</evidence>
<comment type="caution">
    <text evidence="3">The sequence shown here is derived from an EMBL/GenBank/DDBJ whole genome shotgun (WGS) entry which is preliminary data.</text>
</comment>
<sequence length="161" mass="16811">MSRKLTLVAVTALSALCAAVPALAADEANVAPGLTYGGAPLGLHGADPVALLDQGTNTEGNASYAAAHEGVAYYFASEANLRAFEADPARYAPQYGGFCAFGVSVGKKFDGDPRFAAVLEDKLYVFLNEDVYKAYLKDQSGTIANAEGNWTSIEHTAAIDL</sequence>
<dbReference type="Pfam" id="PF04945">
    <property type="entry name" value="YHS"/>
    <property type="match status" value="1"/>
</dbReference>